<dbReference type="Pfam" id="PF01344">
    <property type="entry name" value="Kelch_1"/>
    <property type="match status" value="1"/>
</dbReference>
<dbReference type="GO" id="GO:0008270">
    <property type="term" value="F:zinc ion binding"/>
    <property type="evidence" value="ECO:0007669"/>
    <property type="project" value="UniProtKB-KW"/>
</dbReference>
<keyword evidence="6" id="KW-1185">Reference proteome</keyword>
<evidence type="ECO:0000256" key="1">
    <source>
        <dbReference type="ARBA" id="ARBA00022441"/>
    </source>
</evidence>
<dbReference type="PANTHER" id="PTHR10131:SF157">
    <property type="entry name" value="RECEPTOR-ASSOCIATED FACTOR, PUTATIVE-RELATED"/>
    <property type="match status" value="1"/>
</dbReference>
<dbReference type="Proteomes" id="UP001152795">
    <property type="component" value="Unassembled WGS sequence"/>
</dbReference>
<evidence type="ECO:0000256" key="4">
    <source>
        <dbReference type="ARBA" id="ARBA00022833"/>
    </source>
</evidence>
<dbReference type="EMBL" id="CACRXK020000371">
    <property type="protein sequence ID" value="CAB3981285.1"/>
    <property type="molecule type" value="Genomic_DNA"/>
</dbReference>
<dbReference type="InterPro" id="IPR013083">
    <property type="entry name" value="Znf_RING/FYVE/PHD"/>
</dbReference>
<proteinExistence type="predicted"/>
<accession>A0A6S7FNI3</accession>
<evidence type="ECO:0000256" key="2">
    <source>
        <dbReference type="ARBA" id="ARBA00022723"/>
    </source>
</evidence>
<dbReference type="SUPFAM" id="SSF117281">
    <property type="entry name" value="Kelch motif"/>
    <property type="match status" value="2"/>
</dbReference>
<name>A0A6S7FNI3_PARCT</name>
<dbReference type="PROSITE" id="PS50089">
    <property type="entry name" value="ZF_RING_2"/>
    <property type="match status" value="1"/>
</dbReference>
<gene>
    <name evidence="5" type="ORF">PACLA_8A085783</name>
</gene>
<dbReference type="PROSITE" id="PS50145">
    <property type="entry name" value="ZF_TRAF"/>
    <property type="match status" value="1"/>
</dbReference>
<dbReference type="Pfam" id="PF13923">
    <property type="entry name" value="zf-C3HC4_2"/>
    <property type="match status" value="1"/>
</dbReference>
<dbReference type="SUPFAM" id="SSF49599">
    <property type="entry name" value="TRAF domain-like"/>
    <property type="match status" value="1"/>
</dbReference>
<evidence type="ECO:0000313" key="6">
    <source>
        <dbReference type="Proteomes" id="UP001152795"/>
    </source>
</evidence>
<dbReference type="Gene3D" id="3.30.40.10">
    <property type="entry name" value="Zinc/RING finger domain, C3HC4 (zinc finger)"/>
    <property type="match status" value="2"/>
</dbReference>
<dbReference type="SUPFAM" id="SSF57850">
    <property type="entry name" value="RING/U-box"/>
    <property type="match status" value="1"/>
</dbReference>
<organism evidence="5 6">
    <name type="scientific">Paramuricea clavata</name>
    <name type="common">Red gorgonian</name>
    <name type="synonym">Violescent sea-whip</name>
    <dbReference type="NCBI Taxonomy" id="317549"/>
    <lineage>
        <taxon>Eukaryota</taxon>
        <taxon>Metazoa</taxon>
        <taxon>Cnidaria</taxon>
        <taxon>Anthozoa</taxon>
        <taxon>Octocorallia</taxon>
        <taxon>Malacalcyonacea</taxon>
        <taxon>Plexauridae</taxon>
        <taxon>Paramuricea</taxon>
    </lineage>
</organism>
<dbReference type="OrthoDB" id="9049620at2759"/>
<dbReference type="InterPro" id="IPR001293">
    <property type="entry name" value="Znf_TRAF"/>
</dbReference>
<dbReference type="PANTHER" id="PTHR10131">
    <property type="entry name" value="TNF RECEPTOR ASSOCIATED FACTOR"/>
    <property type="match status" value="1"/>
</dbReference>
<dbReference type="Pfam" id="PF24681">
    <property type="entry name" value="Kelch_KLHDC2_KLHL20_DRC7"/>
    <property type="match status" value="1"/>
</dbReference>
<dbReference type="Gene3D" id="2.120.10.80">
    <property type="entry name" value="Kelch-type beta propeller"/>
    <property type="match status" value="2"/>
</dbReference>
<dbReference type="InterPro" id="IPR006652">
    <property type="entry name" value="Kelch_1"/>
</dbReference>
<dbReference type="InterPro" id="IPR001841">
    <property type="entry name" value="Znf_RING"/>
</dbReference>
<keyword evidence="2" id="KW-0479">Metal-binding</keyword>
<evidence type="ECO:0000313" key="5">
    <source>
        <dbReference type="EMBL" id="CAB3981285.1"/>
    </source>
</evidence>
<keyword evidence="3" id="KW-0863">Zinc-finger</keyword>
<keyword evidence="1" id="KW-0880">Kelch repeat</keyword>
<keyword evidence="4" id="KW-0862">Zinc</keyword>
<evidence type="ECO:0000256" key="3">
    <source>
        <dbReference type="ARBA" id="ARBA00022771"/>
    </source>
</evidence>
<dbReference type="AlphaFoldDB" id="A0A6S7FNI3"/>
<dbReference type="SMART" id="SM00612">
    <property type="entry name" value="Kelch"/>
    <property type="match status" value="3"/>
</dbReference>
<protein>
    <submittedName>
        <fullName evidence="5">RING finger 151-like</fullName>
    </submittedName>
</protein>
<dbReference type="GO" id="GO:0043122">
    <property type="term" value="P:regulation of canonical NF-kappaB signal transduction"/>
    <property type="evidence" value="ECO:0007669"/>
    <property type="project" value="TreeGrafter"/>
</dbReference>
<comment type="caution">
    <text evidence="5">The sequence shown here is derived from an EMBL/GenBank/DDBJ whole genome shotgun (WGS) entry which is preliminary data.</text>
</comment>
<sequence>MASYIPGYDEKRFATTVNRNFLCLICLNVLKDPVLCPRNQHCFCRACITKHLENSRRCPTCADELTVENLAEPNRMVQDILNELNIHCVYMNRGCQAVVQLQHLDRHEATCGFTPAVCTNEGCGVTFNRRNLTHHESEICEFRKLKCHSCGEMTITLADMEKRISIVEKNMAANITMETKIANIEKYVGNVEKNVANMEANVKRETAYIKRDMEGKLEAVHNEVSGLKAALIKGFDEMKEALVRKEEMNDENTRKVRNTASGDKENIIVAGGVGTDSVEMFNWRQRIWSPLQTMPEKRYGSTSFVYNNNVTLGGGYCAGPSFVDSMIGLTINLNSDLATHWSDCPVKLPAKLAYHSSVLFNDHLIVSGGENENGTSDSIHDVQVIPPYTVKTLSRMPEPRQHHSTQIFDEHLLIVGGTSTGFYHDSLDSVLLLDIKKNECEQLVPLPYQVRDMATVRWGDNIVVIGGADKYGNKLDTVIFYNLETKESHTLPPMRCKRQGCSAVVVGNSIVALGGLGERGTLKSVEAFNFERYTWQELPEMSQARYLHTVVAV</sequence>
<dbReference type="InterPro" id="IPR015915">
    <property type="entry name" value="Kelch-typ_b-propeller"/>
</dbReference>
<reference evidence="5" key="1">
    <citation type="submission" date="2020-04" db="EMBL/GenBank/DDBJ databases">
        <authorList>
            <person name="Alioto T."/>
            <person name="Alioto T."/>
            <person name="Gomez Garrido J."/>
        </authorList>
    </citation>
    <scope>NUCLEOTIDE SEQUENCE</scope>
    <source>
        <strain evidence="5">A484AB</strain>
    </source>
</reference>